<feature type="compositionally biased region" description="Basic and acidic residues" evidence="11">
    <location>
        <begin position="1"/>
        <end position="20"/>
    </location>
</feature>
<dbReference type="RefSeq" id="XP_040710380.1">
    <property type="nucleotide sequence ID" value="XM_040864514.1"/>
</dbReference>
<evidence type="ECO:0000256" key="2">
    <source>
        <dbReference type="ARBA" id="ARBA00004590"/>
    </source>
</evidence>
<keyword evidence="7" id="KW-0256">Endoplasmic reticulum</keyword>
<evidence type="ECO:0000256" key="10">
    <source>
        <dbReference type="ARBA" id="ARBA00032062"/>
    </source>
</evidence>
<evidence type="ECO:0000256" key="3">
    <source>
        <dbReference type="ARBA" id="ARBA00009731"/>
    </source>
</evidence>
<protein>
    <recommendedName>
        <fullName evidence="5">UDP-N-acetylglucosamine transferase subunit ALG14</fullName>
    </recommendedName>
    <alternativeName>
        <fullName evidence="10">Asparagine-linked glycosylation protein 14</fullName>
    </alternativeName>
</protein>
<dbReference type="GO" id="GO:0006488">
    <property type="term" value="P:dolichol-linked oligosaccharide biosynthetic process"/>
    <property type="evidence" value="ECO:0007669"/>
    <property type="project" value="InterPro"/>
</dbReference>
<feature type="transmembrane region" description="Helical" evidence="12">
    <location>
        <begin position="90"/>
        <end position="109"/>
    </location>
</feature>
<comment type="caution">
    <text evidence="13">The sequence shown here is derived from an EMBL/GenBank/DDBJ whole genome shotgun (WGS) entry which is preliminary data.</text>
</comment>
<keyword evidence="14" id="KW-1185">Reference proteome</keyword>
<evidence type="ECO:0000256" key="9">
    <source>
        <dbReference type="ARBA" id="ARBA00023136"/>
    </source>
</evidence>
<name>A0A1Y2DCB3_9PEZI</name>
<gene>
    <name evidence="13" type="ORF">BCR38DRAFT_490358</name>
</gene>
<reference evidence="13 14" key="1">
    <citation type="submission" date="2016-07" db="EMBL/GenBank/DDBJ databases">
        <title>Pervasive Adenine N6-methylation of Active Genes in Fungi.</title>
        <authorList>
            <consortium name="DOE Joint Genome Institute"/>
            <person name="Mondo S.J."/>
            <person name="Dannebaum R.O."/>
            <person name="Kuo R.C."/>
            <person name="Labutti K."/>
            <person name="Haridas S."/>
            <person name="Kuo A."/>
            <person name="Salamov A."/>
            <person name="Ahrendt S.R."/>
            <person name="Lipzen A."/>
            <person name="Sullivan W."/>
            <person name="Andreopoulos W.B."/>
            <person name="Clum A."/>
            <person name="Lindquist E."/>
            <person name="Daum C."/>
            <person name="Ramamoorthy G.K."/>
            <person name="Gryganskyi A."/>
            <person name="Culley D."/>
            <person name="Magnuson J.K."/>
            <person name="James T.Y."/>
            <person name="O'Malley M.A."/>
            <person name="Stajich J.E."/>
            <person name="Spatafora J.W."/>
            <person name="Visel A."/>
            <person name="Grigoriev I.V."/>
        </authorList>
    </citation>
    <scope>NUCLEOTIDE SEQUENCE [LARGE SCALE GENOMIC DNA]</scope>
    <source>
        <strain evidence="13 14">CBS 129021</strain>
    </source>
</reference>
<comment type="similarity">
    <text evidence="3">Belongs to the ALG14 family.</text>
</comment>
<keyword evidence="9 12" id="KW-0472">Membrane</keyword>
<feature type="transmembrane region" description="Helical" evidence="12">
    <location>
        <begin position="158"/>
        <end position="178"/>
    </location>
</feature>
<dbReference type="Pfam" id="PF08660">
    <property type="entry name" value="Alg14"/>
    <property type="match status" value="1"/>
</dbReference>
<evidence type="ECO:0000256" key="11">
    <source>
        <dbReference type="SAM" id="MobiDB-lite"/>
    </source>
</evidence>
<evidence type="ECO:0000256" key="5">
    <source>
        <dbReference type="ARBA" id="ARBA00017467"/>
    </source>
</evidence>
<evidence type="ECO:0000256" key="8">
    <source>
        <dbReference type="ARBA" id="ARBA00022989"/>
    </source>
</evidence>
<evidence type="ECO:0000256" key="1">
    <source>
        <dbReference type="ARBA" id="ARBA00004389"/>
    </source>
</evidence>
<dbReference type="InterPro" id="IPR013969">
    <property type="entry name" value="Oligosacch_biosynth_Alg14"/>
</dbReference>
<dbReference type="OrthoDB" id="17098at2759"/>
<feature type="compositionally biased region" description="Polar residues" evidence="11">
    <location>
        <begin position="27"/>
        <end position="37"/>
    </location>
</feature>
<feature type="transmembrane region" description="Helical" evidence="12">
    <location>
        <begin position="115"/>
        <end position="137"/>
    </location>
</feature>
<dbReference type="GO" id="GO:0043541">
    <property type="term" value="C:UDP-N-acetylglucosamine transferase complex"/>
    <property type="evidence" value="ECO:0007669"/>
    <property type="project" value="TreeGrafter"/>
</dbReference>
<evidence type="ECO:0000256" key="4">
    <source>
        <dbReference type="ARBA" id="ARBA00011335"/>
    </source>
</evidence>
<feature type="transmembrane region" description="Helical" evidence="12">
    <location>
        <begin position="355"/>
        <end position="374"/>
    </location>
</feature>
<dbReference type="AlphaFoldDB" id="A0A1Y2DCB3"/>
<dbReference type="PANTHER" id="PTHR12154:SF4">
    <property type="entry name" value="UDP-N-ACETYLGLUCOSAMINE TRANSFERASE SUBUNIT ALG14 HOMOLOG"/>
    <property type="match status" value="1"/>
</dbReference>
<keyword evidence="6 12" id="KW-0812">Transmembrane</keyword>
<dbReference type="InParanoid" id="A0A1Y2DCB3"/>
<dbReference type="Proteomes" id="UP000193689">
    <property type="component" value="Unassembled WGS sequence"/>
</dbReference>
<dbReference type="STRING" id="1141098.A0A1Y2DCB3"/>
<feature type="region of interest" description="Disordered" evidence="11">
    <location>
        <begin position="1"/>
        <end position="69"/>
    </location>
</feature>
<comment type="subcellular location">
    <subcellularLocation>
        <location evidence="1">Endoplasmic reticulum membrane</location>
        <topology evidence="1">Single-pass membrane protein</topology>
    </subcellularLocation>
    <subcellularLocation>
        <location evidence="2">Nucleus membrane</location>
        <topology evidence="2">Single-pass membrane protein</topology>
    </subcellularLocation>
</comment>
<dbReference type="PANTHER" id="PTHR12154">
    <property type="entry name" value="GLYCOSYL TRANSFERASE-RELATED"/>
    <property type="match status" value="1"/>
</dbReference>
<proteinExistence type="inferred from homology"/>
<evidence type="ECO:0000256" key="7">
    <source>
        <dbReference type="ARBA" id="ARBA00022824"/>
    </source>
</evidence>
<sequence length="440" mass="48848">MADKISHMEQERRLKEDLHNHPFPVNPSVTENSSTSIYGHHQEPTSEQPRTTLQESPSNQRQERKTEKENVFGVAKDQSFSATGLLGPPLFLFVTCLGLGVATVFTVFASALSCFLLSVVACCTLLTAMAIFGLSGYSVFQLIKVSRDLTSTVRDYKTVFMLMGFTGGYVTWFCYVAGCWVYEGTEPGNSFYLYTTTVFLAFPMIAVSRHLSLTGKRRAKKPVRSGHGASLTLDYRLYVLGSGGHTAELLGMISRKPATGTNVFRRWVIHKGDTRSVTKVEEFEKRLAHQHGVLAGRFDIAYVQRAREIHQKWLSVPITALLSGIDVLKALSTGISNPEREPGFIYPRLIVTNGPGTGFVVGLIAWCLKLIFIIPAERCRIVVVESFTCVDFLSLTGRMFYYSNIADAFIVQWDGVHEQYPGSRLIKLLAAFGDATKDPA</sequence>
<evidence type="ECO:0000256" key="12">
    <source>
        <dbReference type="SAM" id="Phobius"/>
    </source>
</evidence>
<evidence type="ECO:0000313" key="14">
    <source>
        <dbReference type="Proteomes" id="UP000193689"/>
    </source>
</evidence>
<feature type="transmembrane region" description="Helical" evidence="12">
    <location>
        <begin position="313"/>
        <end position="335"/>
    </location>
</feature>
<evidence type="ECO:0000313" key="13">
    <source>
        <dbReference type="EMBL" id="ORY56913.1"/>
    </source>
</evidence>
<feature type="compositionally biased region" description="Polar residues" evidence="11">
    <location>
        <begin position="45"/>
        <end position="60"/>
    </location>
</feature>
<organism evidence="13 14">
    <name type="scientific">Pseudomassariella vexata</name>
    <dbReference type="NCBI Taxonomy" id="1141098"/>
    <lineage>
        <taxon>Eukaryota</taxon>
        <taxon>Fungi</taxon>
        <taxon>Dikarya</taxon>
        <taxon>Ascomycota</taxon>
        <taxon>Pezizomycotina</taxon>
        <taxon>Sordariomycetes</taxon>
        <taxon>Xylariomycetidae</taxon>
        <taxon>Amphisphaeriales</taxon>
        <taxon>Pseudomassariaceae</taxon>
        <taxon>Pseudomassariella</taxon>
    </lineage>
</organism>
<dbReference type="GeneID" id="63780726"/>
<dbReference type="GO" id="GO:0004577">
    <property type="term" value="F:N-acetylglucosaminyldiphosphodolichol N-acetylglucosaminyltransferase activity"/>
    <property type="evidence" value="ECO:0007669"/>
    <property type="project" value="TreeGrafter"/>
</dbReference>
<dbReference type="EMBL" id="MCFJ01000021">
    <property type="protein sequence ID" value="ORY56913.1"/>
    <property type="molecule type" value="Genomic_DNA"/>
</dbReference>
<accession>A0A1Y2DCB3</accession>
<dbReference type="Gene3D" id="3.40.50.2000">
    <property type="entry name" value="Glycogen Phosphorylase B"/>
    <property type="match status" value="1"/>
</dbReference>
<feature type="transmembrane region" description="Helical" evidence="12">
    <location>
        <begin position="190"/>
        <end position="211"/>
    </location>
</feature>
<keyword evidence="8 12" id="KW-1133">Transmembrane helix</keyword>
<evidence type="ECO:0000256" key="6">
    <source>
        <dbReference type="ARBA" id="ARBA00022692"/>
    </source>
</evidence>
<comment type="subunit">
    <text evidence="4">Heterodimer with ALG13 to form a functional enzyme.</text>
</comment>
<dbReference type="GO" id="GO:0031965">
    <property type="term" value="C:nuclear membrane"/>
    <property type="evidence" value="ECO:0007669"/>
    <property type="project" value="UniProtKB-SubCell"/>
</dbReference>